<dbReference type="InterPro" id="IPR032675">
    <property type="entry name" value="LRR_dom_sf"/>
</dbReference>
<keyword evidence="2" id="KW-0963">Cytoplasm</keyword>
<keyword evidence="9" id="KW-1185">Reference proteome</keyword>
<evidence type="ECO:0000256" key="5">
    <source>
        <dbReference type="ARBA" id="ARBA00022840"/>
    </source>
</evidence>
<dbReference type="SMART" id="SM00368">
    <property type="entry name" value="LRR_RI"/>
    <property type="match status" value="2"/>
</dbReference>
<dbReference type="PANTHER" id="PTHR45690">
    <property type="entry name" value="NACHT, LRR AND PYD DOMAINS-CONTAINING PROTEIN 12"/>
    <property type="match status" value="1"/>
</dbReference>
<dbReference type="Gene3D" id="3.40.50.300">
    <property type="entry name" value="P-loop containing nucleotide triphosphate hydrolases"/>
    <property type="match status" value="1"/>
</dbReference>
<dbReference type="InterPro" id="IPR007111">
    <property type="entry name" value="NACHT_NTPase"/>
</dbReference>
<feature type="non-terminal residue" evidence="8">
    <location>
        <position position="1"/>
    </location>
</feature>
<keyword evidence="4" id="KW-0547">Nucleotide-binding</keyword>
<reference evidence="8" key="1">
    <citation type="submission" date="2023-03" db="EMBL/GenBank/DDBJ databases">
        <authorList>
            <person name="Steffen K."/>
            <person name="Cardenas P."/>
        </authorList>
    </citation>
    <scope>NUCLEOTIDE SEQUENCE</scope>
</reference>
<dbReference type="SUPFAM" id="SSF52047">
    <property type="entry name" value="RNI-like"/>
    <property type="match status" value="1"/>
</dbReference>
<dbReference type="Gene3D" id="3.80.10.10">
    <property type="entry name" value="Ribonuclease Inhibitor"/>
    <property type="match status" value="1"/>
</dbReference>
<protein>
    <submittedName>
        <fullName evidence="8">Protein NLRC3</fullName>
    </submittedName>
</protein>
<dbReference type="GO" id="GO:0005524">
    <property type="term" value="F:ATP binding"/>
    <property type="evidence" value="ECO:0007669"/>
    <property type="project" value="UniProtKB-KW"/>
</dbReference>
<proteinExistence type="predicted"/>
<comment type="subcellular location">
    <subcellularLocation>
        <location evidence="1">Cytoplasm</location>
    </subcellularLocation>
</comment>
<dbReference type="AlphaFoldDB" id="A0AA35WGD2"/>
<evidence type="ECO:0000256" key="1">
    <source>
        <dbReference type="ARBA" id="ARBA00004496"/>
    </source>
</evidence>
<feature type="domain" description="NACHT" evidence="7">
    <location>
        <begin position="372"/>
        <end position="491"/>
    </location>
</feature>
<comment type="caution">
    <text evidence="8">The sequence shown here is derived from an EMBL/GenBank/DDBJ whole genome shotgun (WGS) entry which is preliminary data.</text>
</comment>
<dbReference type="Proteomes" id="UP001174909">
    <property type="component" value="Unassembled WGS sequence"/>
</dbReference>
<evidence type="ECO:0000256" key="2">
    <source>
        <dbReference type="ARBA" id="ARBA00022490"/>
    </source>
</evidence>
<accession>A0AA35WGD2</accession>
<feature type="compositionally biased region" description="Polar residues" evidence="6">
    <location>
        <begin position="26"/>
        <end position="37"/>
    </location>
</feature>
<dbReference type="SUPFAM" id="SSF52540">
    <property type="entry name" value="P-loop containing nucleoside triphosphate hydrolases"/>
    <property type="match status" value="1"/>
</dbReference>
<dbReference type="PROSITE" id="PS50837">
    <property type="entry name" value="NACHT"/>
    <property type="match status" value="1"/>
</dbReference>
<evidence type="ECO:0000313" key="8">
    <source>
        <dbReference type="EMBL" id="CAI8020438.1"/>
    </source>
</evidence>
<feature type="compositionally biased region" description="Low complexity" evidence="6">
    <location>
        <begin position="1"/>
        <end position="20"/>
    </location>
</feature>
<evidence type="ECO:0000256" key="3">
    <source>
        <dbReference type="ARBA" id="ARBA00022737"/>
    </source>
</evidence>
<name>A0AA35WGD2_GEOBA</name>
<organism evidence="8 9">
    <name type="scientific">Geodia barretti</name>
    <name type="common">Barrett's horny sponge</name>
    <dbReference type="NCBI Taxonomy" id="519541"/>
    <lineage>
        <taxon>Eukaryota</taxon>
        <taxon>Metazoa</taxon>
        <taxon>Porifera</taxon>
        <taxon>Demospongiae</taxon>
        <taxon>Heteroscleromorpha</taxon>
        <taxon>Tetractinellida</taxon>
        <taxon>Astrophorina</taxon>
        <taxon>Geodiidae</taxon>
        <taxon>Geodia</taxon>
    </lineage>
</organism>
<dbReference type="InterPro" id="IPR050637">
    <property type="entry name" value="NLRP_innate_immun_reg"/>
</dbReference>
<keyword evidence="3" id="KW-0677">Repeat</keyword>
<sequence>PHCDTSLSSSSSQLPSQQNQPERRPTTSLSYPSNHPTYYSLPPQVPTYQPANYLSPPQVANSGLPPPLPQYLNQGLPYSSYPHHSMQQRPPHNLPHHHTTHPPINVQEMSVVGGQTNPSQPPVPTAANPTVAAPPQTSAVASQTNQHLGYPQPPGPYIFPHQPSTPTFQPQSIPQHLNQGPFYNPFPYHPLPPQYLPQQSHAHIPPTPTNLPYTYFPLPYQHGPPPQIATSAVSPHNVPETGAPAAKRPREQSPVRPHPQPHPLPIQQQPSSTIQRKPPLVTKYIDYVRTVYRKSEVERDTHTVKWPPTPSKVYINLVCIDRDKVTSGRRSEYEEVTKAMVRYGDVDVVHGKKWPIDFNEIAAGIPDIGLEQVVLVEGAPGVGKSTFAWEYCRRWERGEISQQYQLVLLLRLRDERMSKAKTLSDLIMHDSEDVRQAVTADLEISHGSKTLILLEGFDELPDTCRTPQSIFLRLVCGELLPLATVMVTSRPWATGMFLKRYKHRLLQHIEIMGFTNQQISEYIKSALPENDAKDLESYVKNRPQIRGCMYIPLNSAIVVTVYQDRQASECPLPTILTELYTALAQILLVRYLHGHPELEKGSQCIGIFKDLLVPCRVQTNFAELCKLAYRGIVGERHQVQLIFKESELPADFDNLGFMDSVTELYVTRGTVSSHNFLHLTFQEFFAAVHISTMSPPDQMIHFQRHKDGRLNPVLRFLAGITKLSCFSSEGAQHTFLHSTTTTDHYSHKCDIEVDSQFVNWMFETQSKNVSAPLNVKHGTGPLTIEFKGGWSMLPMDYYSLGYCIGHSECQWVLDLVDVEDFDTEMIEILMTGAKLRSDTCGRVVGFIGGVEEYSTSLNTENIAKLFIQLKSILNLHELSLPLSVPCNDFPWPDLSSLRILTIHFQMRELALHTLLPPLKLVSLTLNGDHQEPCALQSNDCEAVGSYIRTATTLKELTLKNVTVNEEGMEVITRALASSPLSLETLRLNGETLVESFSFTDTAADYLAQFIRNSTTLQYLLLIGCKFRVGGIRVLAQALHYTFPLKEKHLNDFGVTFDDGRDKEDLEEVLRAFPDMRDTLYTW</sequence>
<keyword evidence="5" id="KW-0067">ATP-binding</keyword>
<evidence type="ECO:0000256" key="6">
    <source>
        <dbReference type="SAM" id="MobiDB-lite"/>
    </source>
</evidence>
<evidence type="ECO:0000256" key="4">
    <source>
        <dbReference type="ARBA" id="ARBA00022741"/>
    </source>
</evidence>
<dbReference type="PANTHER" id="PTHR45690:SF19">
    <property type="entry name" value="NACHT, LRR AND PYD DOMAINS-CONTAINING PROTEIN 3"/>
    <property type="match status" value="1"/>
</dbReference>
<evidence type="ECO:0000259" key="7">
    <source>
        <dbReference type="PROSITE" id="PS50837"/>
    </source>
</evidence>
<feature type="region of interest" description="Disordered" evidence="6">
    <location>
        <begin position="1"/>
        <end position="103"/>
    </location>
</feature>
<gene>
    <name evidence="8" type="ORF">GBAR_LOCUS12225</name>
</gene>
<dbReference type="Pfam" id="PF05729">
    <property type="entry name" value="NACHT"/>
    <property type="match status" value="1"/>
</dbReference>
<evidence type="ECO:0000313" key="9">
    <source>
        <dbReference type="Proteomes" id="UP001174909"/>
    </source>
</evidence>
<dbReference type="GO" id="GO:0005829">
    <property type="term" value="C:cytosol"/>
    <property type="evidence" value="ECO:0007669"/>
    <property type="project" value="UniProtKB-SubCell"/>
</dbReference>
<dbReference type="InterPro" id="IPR027417">
    <property type="entry name" value="P-loop_NTPase"/>
</dbReference>
<dbReference type="EMBL" id="CASHTH010001829">
    <property type="protein sequence ID" value="CAI8020438.1"/>
    <property type="molecule type" value="Genomic_DNA"/>
</dbReference>
<feature type="region of interest" description="Disordered" evidence="6">
    <location>
        <begin position="224"/>
        <end position="277"/>
    </location>
</feature>